<dbReference type="CDD" id="cd06558">
    <property type="entry name" value="crotonase-like"/>
    <property type="match status" value="1"/>
</dbReference>
<dbReference type="InterPro" id="IPR029045">
    <property type="entry name" value="ClpP/crotonase-like_dom_sf"/>
</dbReference>
<comment type="subcellular location">
    <subcellularLocation>
        <location evidence="1">Peroxisome</location>
    </subcellularLocation>
</comment>
<evidence type="ECO:0000256" key="2">
    <source>
        <dbReference type="ARBA" id="ARBA00023140"/>
    </source>
</evidence>
<keyword evidence="4" id="KW-0456">Lyase</keyword>
<reference evidence="4 5" key="1">
    <citation type="submission" date="2017-03" db="EMBL/GenBank/DDBJ databases">
        <authorList>
            <person name="Afonso C.L."/>
            <person name="Miller P.J."/>
            <person name="Scott M.A."/>
            <person name="Spackman E."/>
            <person name="Goraichik I."/>
            <person name="Dimitrov K.M."/>
            <person name="Suarez D.L."/>
            <person name="Swayne D.E."/>
        </authorList>
    </citation>
    <scope>NUCLEOTIDE SEQUENCE [LARGE SCALE GENOMIC DNA]</scope>
    <source>
        <strain evidence="4">SB41UT1</strain>
    </source>
</reference>
<proteinExistence type="predicted"/>
<sequence length="254" mass="27534">MSEHVRSEVREATQIISINRPERKNALTHAMYDALSSAIISADSNPEIRTIILTGTTECFTAGNDLGDFLQNPPLGEDSPVSRFMVALLECTKPVIAAINGPAVGIGTTLLLHCDLVYAGLQSHLQTPFTRLGLCPEYASSLLMPQLLGHRKAFEMLVLGEPMGAEEALRTGLVNGIGDDYLEQAIARAAQIAQLPPASVRLGKKLMTSAQREEVRTMIKTEMAAFGERLTSEEAKEAFSAFAAKRAPDFSRFS</sequence>
<dbReference type="RefSeq" id="WP_087105931.1">
    <property type="nucleotide sequence ID" value="NZ_CBCSCN010000012.1"/>
</dbReference>
<dbReference type="GO" id="GO:0004165">
    <property type="term" value="F:delta(3)-delta(2)-enoyl-CoA isomerase activity"/>
    <property type="evidence" value="ECO:0007669"/>
    <property type="project" value="UniProtKB-ARBA"/>
</dbReference>
<keyword evidence="3" id="KW-0413">Isomerase</keyword>
<dbReference type="PANTHER" id="PTHR43684">
    <property type="match status" value="1"/>
</dbReference>
<accession>A0A1X7AEA6</accession>
<dbReference type="Pfam" id="PF00378">
    <property type="entry name" value="ECH_1"/>
    <property type="match status" value="1"/>
</dbReference>
<gene>
    <name evidence="4" type="primary">echA8_1</name>
    <name evidence="4" type="ORF">EHSB41UT_00153</name>
</gene>
<keyword evidence="2" id="KW-0576">Peroxisome</keyword>
<dbReference type="InterPro" id="IPR001753">
    <property type="entry name" value="Enoyl-CoA_hydra/iso"/>
</dbReference>
<evidence type="ECO:0000313" key="5">
    <source>
        <dbReference type="Proteomes" id="UP000196573"/>
    </source>
</evidence>
<dbReference type="EC" id="4.2.1.17" evidence="4"/>
<dbReference type="EMBL" id="FWPT01000001">
    <property type="protein sequence ID" value="SMA32459.1"/>
    <property type="molecule type" value="Genomic_DNA"/>
</dbReference>
<dbReference type="InterPro" id="IPR051053">
    <property type="entry name" value="ECH/Chromodomain_protein"/>
</dbReference>
<evidence type="ECO:0000256" key="1">
    <source>
        <dbReference type="ARBA" id="ARBA00004275"/>
    </source>
</evidence>
<evidence type="ECO:0000256" key="3">
    <source>
        <dbReference type="ARBA" id="ARBA00023235"/>
    </source>
</evidence>
<dbReference type="PANTHER" id="PTHR43684:SF1">
    <property type="entry name" value="ENOYL-COA DELTA ISOMERASE 2"/>
    <property type="match status" value="1"/>
</dbReference>
<evidence type="ECO:0000313" key="4">
    <source>
        <dbReference type="EMBL" id="SMA32459.1"/>
    </source>
</evidence>
<dbReference type="AlphaFoldDB" id="A0A1X7AEA6"/>
<dbReference type="Gene3D" id="3.90.226.10">
    <property type="entry name" value="2-enoyl-CoA Hydratase, Chain A, domain 1"/>
    <property type="match status" value="1"/>
</dbReference>
<dbReference type="Proteomes" id="UP000196573">
    <property type="component" value="Unassembled WGS sequence"/>
</dbReference>
<protein>
    <submittedName>
        <fullName evidence="4">Putative enoyl-CoA hydratase echA8</fullName>
        <ecNumber evidence="4">4.2.1.17</ecNumber>
    </submittedName>
</protein>
<keyword evidence="5" id="KW-1185">Reference proteome</keyword>
<name>A0A1X7AEA6_9GAMM</name>
<dbReference type="OrthoDB" id="9797151at2"/>
<dbReference type="SUPFAM" id="SSF52096">
    <property type="entry name" value="ClpP/crotonase"/>
    <property type="match status" value="1"/>
</dbReference>
<organism evidence="4 5">
    <name type="scientific">Parendozoicomonas haliclonae</name>
    <dbReference type="NCBI Taxonomy" id="1960125"/>
    <lineage>
        <taxon>Bacteria</taxon>
        <taxon>Pseudomonadati</taxon>
        <taxon>Pseudomonadota</taxon>
        <taxon>Gammaproteobacteria</taxon>
        <taxon>Oceanospirillales</taxon>
        <taxon>Endozoicomonadaceae</taxon>
        <taxon>Parendozoicomonas</taxon>
    </lineage>
</organism>
<dbReference type="GO" id="GO:0004300">
    <property type="term" value="F:enoyl-CoA hydratase activity"/>
    <property type="evidence" value="ECO:0007669"/>
    <property type="project" value="UniProtKB-EC"/>
</dbReference>